<proteinExistence type="inferred from homology"/>
<dbReference type="GO" id="GO:0008137">
    <property type="term" value="F:NADH dehydrogenase (ubiquinone) activity"/>
    <property type="evidence" value="ECO:0007669"/>
    <property type="project" value="UniProtKB-EC"/>
</dbReference>
<dbReference type="AlphaFoldDB" id="S5TE14"/>
<feature type="transmembrane region" description="Helical" evidence="8">
    <location>
        <begin position="313"/>
        <end position="339"/>
    </location>
</feature>
<dbReference type="HAMAP" id="MF_01350">
    <property type="entry name" value="NDH1_NuoH"/>
    <property type="match status" value="1"/>
</dbReference>
<feature type="transmembrane region" description="Helical" evidence="8">
    <location>
        <begin position="39"/>
        <end position="61"/>
    </location>
</feature>
<evidence type="ECO:0000256" key="2">
    <source>
        <dbReference type="ARBA" id="ARBA00010535"/>
    </source>
</evidence>
<keyword evidence="5 8" id="KW-0472">Membrane</keyword>
<dbReference type="EC" id="7.1.1.2" evidence="7"/>
<feature type="transmembrane region" description="Helical" evidence="8">
    <location>
        <begin position="177"/>
        <end position="193"/>
    </location>
</feature>
<evidence type="ECO:0000256" key="8">
    <source>
        <dbReference type="SAM" id="Phobius"/>
    </source>
</evidence>
<sequence length="347" mass="39727">MEIFIDIIEILVFFIAILFSIAYFTVAERKTLAYMQRRIGPNTVGIYGMLQAFADAIKLLVKEILIPSNTNKIIYILSPCIALLTALLGWLAVPISPITTIEDMQYGILYIFTIGSIGIFGTLLSGWSSNSKYAMIGSIRATVQLISYELVLTTIFIICILLNNTMNISMYIYLQKYIWLLLPLLPLFIMYFISTIAETNRPPFDLVEAESELVAGFFTEYGAGPFVYFFLAEYSNIIIMCTTTTILFLGGYNILLPLQYVLYYIAYYTQYTTIFFTIEGLLYGISFICKIVLCMYTFVWLRATYPRFTYDNLINFCWVVLLPLLFGLIIFIPAILYTFDMLSAYTL</sequence>
<accession>S5TE14</accession>
<dbReference type="Pfam" id="PF00146">
    <property type="entry name" value="NADHdh"/>
    <property type="match status" value="1"/>
</dbReference>
<dbReference type="PANTHER" id="PTHR11432:SF3">
    <property type="entry name" value="NADH-UBIQUINONE OXIDOREDUCTASE CHAIN 1"/>
    <property type="match status" value="1"/>
</dbReference>
<feature type="transmembrane region" description="Helical" evidence="8">
    <location>
        <begin position="238"/>
        <end position="260"/>
    </location>
</feature>
<dbReference type="RefSeq" id="YP_008474893.1">
    <property type="nucleotide sequence ID" value="NC_022155.1"/>
</dbReference>
<dbReference type="PROSITE" id="PS00667">
    <property type="entry name" value="COMPLEX1_ND1_1"/>
    <property type="match status" value="1"/>
</dbReference>
<comment type="subcellular location">
    <subcellularLocation>
        <location evidence="1">Membrane</location>
        <topology evidence="1">Multi-pass membrane protein</topology>
    </subcellularLocation>
    <subcellularLocation>
        <location evidence="6">Mitochondrion inner membrane</location>
        <topology evidence="6">Multi-pass membrane protein</topology>
    </subcellularLocation>
</comment>
<feature type="transmembrane region" description="Helical" evidence="8">
    <location>
        <begin position="280"/>
        <end position="301"/>
    </location>
</feature>
<dbReference type="GO" id="GO:0009060">
    <property type="term" value="P:aerobic respiration"/>
    <property type="evidence" value="ECO:0007669"/>
    <property type="project" value="TreeGrafter"/>
</dbReference>
<evidence type="ECO:0000256" key="5">
    <source>
        <dbReference type="ARBA" id="ARBA00023136"/>
    </source>
</evidence>
<name>S5TE14_9ASCO</name>
<keyword evidence="7 9" id="KW-0496">Mitochondrion</keyword>
<dbReference type="InterPro" id="IPR001694">
    <property type="entry name" value="NADH_UbQ_OxRdtase_su1/FPO"/>
</dbReference>
<protein>
    <recommendedName>
        <fullName evidence="7">NADH-ubiquinone oxidoreductase chain 1</fullName>
        <ecNumber evidence="7">7.1.1.2</ecNumber>
    </recommendedName>
</protein>
<feature type="transmembrane region" description="Helical" evidence="8">
    <location>
        <begin position="6"/>
        <end position="27"/>
    </location>
</feature>
<dbReference type="GeneID" id="16694471"/>
<dbReference type="PANTHER" id="PTHR11432">
    <property type="entry name" value="NADH DEHYDROGENASE SUBUNIT 1"/>
    <property type="match status" value="1"/>
</dbReference>
<evidence type="ECO:0000256" key="1">
    <source>
        <dbReference type="ARBA" id="ARBA00004141"/>
    </source>
</evidence>
<comment type="catalytic activity">
    <reaction evidence="7">
        <text>a ubiquinone + NADH + 5 H(+)(in) = a ubiquinol + NAD(+) + 4 H(+)(out)</text>
        <dbReference type="Rhea" id="RHEA:29091"/>
        <dbReference type="Rhea" id="RHEA-COMP:9565"/>
        <dbReference type="Rhea" id="RHEA-COMP:9566"/>
        <dbReference type="ChEBI" id="CHEBI:15378"/>
        <dbReference type="ChEBI" id="CHEBI:16389"/>
        <dbReference type="ChEBI" id="CHEBI:17976"/>
        <dbReference type="ChEBI" id="CHEBI:57540"/>
        <dbReference type="ChEBI" id="CHEBI:57945"/>
        <dbReference type="EC" id="7.1.1.2"/>
    </reaction>
</comment>
<feature type="transmembrane region" description="Helical" evidence="8">
    <location>
        <begin position="213"/>
        <end position="231"/>
    </location>
</feature>
<dbReference type="InterPro" id="IPR018086">
    <property type="entry name" value="NADH_UbQ_OxRdtase_su1_CS"/>
</dbReference>
<dbReference type="GO" id="GO:0003954">
    <property type="term" value="F:NADH dehydrogenase activity"/>
    <property type="evidence" value="ECO:0007669"/>
    <property type="project" value="TreeGrafter"/>
</dbReference>
<feature type="transmembrane region" description="Helical" evidence="8">
    <location>
        <begin position="145"/>
        <end position="165"/>
    </location>
</feature>
<keyword evidence="4 8" id="KW-1133">Transmembrane helix</keyword>
<evidence type="ECO:0000256" key="6">
    <source>
        <dbReference type="RuleBase" id="RU000471"/>
    </source>
</evidence>
<geneLocation type="mitochondrion" evidence="9"/>
<comment type="similarity">
    <text evidence="2 6">Belongs to the complex I subunit 1 family.</text>
</comment>
<evidence type="ECO:0000256" key="3">
    <source>
        <dbReference type="ARBA" id="ARBA00022692"/>
    </source>
</evidence>
<evidence type="ECO:0000313" key="9">
    <source>
        <dbReference type="EMBL" id="AGS44129.1"/>
    </source>
</evidence>
<dbReference type="EMBL" id="KC993178">
    <property type="protein sequence ID" value="AGS44129.1"/>
    <property type="molecule type" value="Genomic_DNA"/>
</dbReference>
<feature type="transmembrane region" description="Helical" evidence="8">
    <location>
        <begin position="107"/>
        <end position="125"/>
    </location>
</feature>
<evidence type="ECO:0000256" key="4">
    <source>
        <dbReference type="ARBA" id="ARBA00022989"/>
    </source>
</evidence>
<organism evidence="9">
    <name type="scientific">Diddensiella santjacobensis</name>
    <dbReference type="NCBI Taxonomy" id="2704139"/>
    <lineage>
        <taxon>Eukaryota</taxon>
        <taxon>Fungi</taxon>
        <taxon>Dikarya</taxon>
        <taxon>Ascomycota</taxon>
        <taxon>Saccharomycotina</taxon>
        <taxon>Dipodascomycetes</taxon>
        <taxon>Dipodascales</taxon>
        <taxon>Trichomonascaceae</taxon>
        <taxon>Diddensiella</taxon>
    </lineage>
</organism>
<dbReference type="PROSITE" id="PS00668">
    <property type="entry name" value="COMPLEX1_ND1_2"/>
    <property type="match status" value="1"/>
</dbReference>
<evidence type="ECO:0000256" key="7">
    <source>
        <dbReference type="RuleBase" id="RU000473"/>
    </source>
</evidence>
<keyword evidence="3 6" id="KW-0812">Transmembrane</keyword>
<feature type="transmembrane region" description="Helical" evidence="8">
    <location>
        <begin position="73"/>
        <end position="95"/>
    </location>
</feature>
<reference evidence="9" key="1">
    <citation type="submission" date="2013-04" db="EMBL/GenBank/DDBJ databases">
        <authorList>
            <person name="Zemanova J."/>
            <person name="Hegedusova E."/>
            <person name="Brejova B."/>
            <person name="Nosek J."/>
        </authorList>
    </citation>
    <scope>NUCLEOTIDE SEQUENCE</scope>
    <source>
        <strain evidence="9">CBS 8183</strain>
    </source>
</reference>
<dbReference type="GO" id="GO:0005743">
    <property type="term" value="C:mitochondrial inner membrane"/>
    <property type="evidence" value="ECO:0007669"/>
    <property type="project" value="UniProtKB-SubCell"/>
</dbReference>
<gene>
    <name evidence="9" type="primary">nad1</name>
</gene>
<keyword evidence="6" id="KW-0520">NAD</keyword>
<keyword evidence="7" id="KW-0830">Ubiquinone</keyword>